<organism evidence="2 3">
    <name type="scientific">Candidatus Nomurabacteria bacterium RIFCSPHIGHO2_01_FULL_39_10</name>
    <dbReference type="NCBI Taxonomy" id="1801733"/>
    <lineage>
        <taxon>Bacteria</taxon>
        <taxon>Candidatus Nomuraibacteriota</taxon>
    </lineage>
</organism>
<keyword evidence="1" id="KW-0472">Membrane</keyword>
<comment type="caution">
    <text evidence="2">The sequence shown here is derived from an EMBL/GenBank/DDBJ whole genome shotgun (WGS) entry which is preliminary data.</text>
</comment>
<proteinExistence type="predicted"/>
<dbReference type="AlphaFoldDB" id="A0A1F6V484"/>
<dbReference type="EMBL" id="MFTJ01000056">
    <property type="protein sequence ID" value="OGI64266.1"/>
    <property type="molecule type" value="Genomic_DNA"/>
</dbReference>
<sequence>MEPNFQTSFIPKKPMVEERDAPAHSISIFTIIAIFVLFAVILTTGGFYLWREKIKENITQKESELNLAKGRFEQKKIEKLQLLDKRLRASTEILSRHVSITPVFEALSALTMKTVRFNQFSYDLGTEKDAKVSIKMSGIAVGYRSVALQSDLFGTKDEGKSFIDPVFSNLKLDDKGNVLFDLEFLVDPGFVNYKQTILTKSSS</sequence>
<evidence type="ECO:0000313" key="2">
    <source>
        <dbReference type="EMBL" id="OGI64266.1"/>
    </source>
</evidence>
<name>A0A1F6V484_9BACT</name>
<dbReference type="Proteomes" id="UP000178700">
    <property type="component" value="Unassembled WGS sequence"/>
</dbReference>
<keyword evidence="1" id="KW-1133">Transmembrane helix</keyword>
<evidence type="ECO:0000313" key="3">
    <source>
        <dbReference type="Proteomes" id="UP000178700"/>
    </source>
</evidence>
<protein>
    <submittedName>
        <fullName evidence="2">Uncharacterized protein</fullName>
    </submittedName>
</protein>
<evidence type="ECO:0000256" key="1">
    <source>
        <dbReference type="SAM" id="Phobius"/>
    </source>
</evidence>
<reference evidence="2 3" key="1">
    <citation type="journal article" date="2016" name="Nat. Commun.">
        <title>Thousands of microbial genomes shed light on interconnected biogeochemical processes in an aquifer system.</title>
        <authorList>
            <person name="Anantharaman K."/>
            <person name="Brown C.T."/>
            <person name="Hug L.A."/>
            <person name="Sharon I."/>
            <person name="Castelle C.J."/>
            <person name="Probst A.J."/>
            <person name="Thomas B.C."/>
            <person name="Singh A."/>
            <person name="Wilkins M.J."/>
            <person name="Karaoz U."/>
            <person name="Brodie E.L."/>
            <person name="Williams K.H."/>
            <person name="Hubbard S.S."/>
            <person name="Banfield J.F."/>
        </authorList>
    </citation>
    <scope>NUCLEOTIDE SEQUENCE [LARGE SCALE GENOMIC DNA]</scope>
</reference>
<accession>A0A1F6V484</accession>
<gene>
    <name evidence="2" type="ORF">A2642_00935</name>
</gene>
<keyword evidence="1" id="KW-0812">Transmembrane</keyword>
<feature type="transmembrane region" description="Helical" evidence="1">
    <location>
        <begin position="26"/>
        <end position="50"/>
    </location>
</feature>